<sequence length="67" mass="7447">MELKNRLASISADTSLIEEKLERLLEVFPDHISDELFGMATGLLNKIVLMNSPIAVIASSPFNILYL</sequence>
<evidence type="ECO:0000313" key="1">
    <source>
        <dbReference type="EMBL" id="TPG62575.1"/>
    </source>
</evidence>
<dbReference type="AlphaFoldDB" id="A0A502GL49"/>
<name>A0A502GL49_9GAMM</name>
<evidence type="ECO:0000313" key="2">
    <source>
        <dbReference type="Proteomes" id="UP000317663"/>
    </source>
</evidence>
<dbReference type="OrthoDB" id="6637193at2"/>
<gene>
    <name evidence="1" type="ORF">EAH77_08780</name>
</gene>
<dbReference type="EMBL" id="RCZD01000004">
    <property type="protein sequence ID" value="TPG62575.1"/>
    <property type="molecule type" value="Genomic_DNA"/>
</dbReference>
<dbReference type="Proteomes" id="UP000317663">
    <property type="component" value="Unassembled WGS sequence"/>
</dbReference>
<proteinExistence type="predicted"/>
<organism evidence="1 2">
    <name type="scientific">Ewingella americana</name>
    <dbReference type="NCBI Taxonomy" id="41202"/>
    <lineage>
        <taxon>Bacteria</taxon>
        <taxon>Pseudomonadati</taxon>
        <taxon>Pseudomonadota</taxon>
        <taxon>Gammaproteobacteria</taxon>
        <taxon>Enterobacterales</taxon>
        <taxon>Yersiniaceae</taxon>
        <taxon>Ewingella</taxon>
    </lineage>
</organism>
<reference evidence="1 2" key="1">
    <citation type="journal article" date="2019" name="Environ. Microbiol.">
        <title>Species interactions and distinct microbial communities in high Arctic permafrost affected cryosols are associated with the CH4 and CO2 gas fluxes.</title>
        <authorList>
            <person name="Altshuler I."/>
            <person name="Hamel J."/>
            <person name="Turney S."/>
            <person name="Magnuson E."/>
            <person name="Levesque R."/>
            <person name="Greer C."/>
            <person name="Whyte L.G."/>
        </authorList>
    </citation>
    <scope>NUCLEOTIDE SEQUENCE [LARGE SCALE GENOMIC DNA]</scope>
    <source>
        <strain evidence="1 2">E4</strain>
    </source>
</reference>
<accession>A0A502GL49</accession>
<comment type="caution">
    <text evidence="1">The sequence shown here is derived from an EMBL/GenBank/DDBJ whole genome shotgun (WGS) entry which is preliminary data.</text>
</comment>
<protein>
    <submittedName>
        <fullName evidence="1">Uncharacterized protein</fullName>
    </submittedName>
</protein>
<keyword evidence="2" id="KW-1185">Reference proteome</keyword>